<sequence>MSVSLLNRVSRKAAAALPAGLVQLAVRVREVVAPQPWPWDEAAVRLHRMEKRGRGPLPYPHYLYGLIAAARTARALRTEAFTALEFGVAGGNGLRALEDHADLIQHWYGIRVHVVGLDSGAGLLPASDPRDCGFALHSGAFAMDETALRARLRHAELVLGDVTHTTAPLMQRIDSGDLPPLGFVAHDLDVYTGTHAALDAMTLLAPDRTLPRVPMYFDDLTGYPYTTETGERAAITAFNAKHDTRRIGQVENLEKTLGGSSRFATWPRHIFVLHTFDHPHYNAPEPITGLPDLSLRDNPRDWS</sequence>
<dbReference type="Gene3D" id="3.40.50.150">
    <property type="entry name" value="Vaccinia Virus protein VP39"/>
    <property type="match status" value="1"/>
</dbReference>
<proteinExistence type="predicted"/>
<name>A0ABP7IU04_9PSEU</name>
<evidence type="ECO:0000313" key="2">
    <source>
        <dbReference type="Proteomes" id="UP001501624"/>
    </source>
</evidence>
<protein>
    <recommendedName>
        <fullName evidence="3">Class I SAM-dependent methyltransferase</fullName>
    </recommendedName>
</protein>
<dbReference type="RefSeq" id="WP_237337007.1">
    <property type="nucleotide sequence ID" value="NZ_BAABCM010000007.1"/>
</dbReference>
<evidence type="ECO:0000313" key="1">
    <source>
        <dbReference type="EMBL" id="GAA3826744.1"/>
    </source>
</evidence>
<dbReference type="Proteomes" id="UP001501624">
    <property type="component" value="Unassembled WGS sequence"/>
</dbReference>
<evidence type="ECO:0008006" key="3">
    <source>
        <dbReference type="Google" id="ProtNLM"/>
    </source>
</evidence>
<reference evidence="2" key="1">
    <citation type="journal article" date="2019" name="Int. J. Syst. Evol. Microbiol.">
        <title>The Global Catalogue of Microorganisms (GCM) 10K type strain sequencing project: providing services to taxonomists for standard genome sequencing and annotation.</title>
        <authorList>
            <consortium name="The Broad Institute Genomics Platform"/>
            <consortium name="The Broad Institute Genome Sequencing Center for Infectious Disease"/>
            <person name="Wu L."/>
            <person name="Ma J."/>
        </authorList>
    </citation>
    <scope>NUCLEOTIDE SEQUENCE [LARGE SCALE GENOMIC DNA]</scope>
    <source>
        <strain evidence="2">JCM 17017</strain>
    </source>
</reference>
<gene>
    <name evidence="1" type="ORF">GCM10022380_51770</name>
</gene>
<keyword evidence="2" id="KW-1185">Reference proteome</keyword>
<dbReference type="EMBL" id="BAABCM010000007">
    <property type="protein sequence ID" value="GAA3826744.1"/>
    <property type="molecule type" value="Genomic_DNA"/>
</dbReference>
<comment type="caution">
    <text evidence="1">The sequence shown here is derived from an EMBL/GenBank/DDBJ whole genome shotgun (WGS) entry which is preliminary data.</text>
</comment>
<organism evidence="1 2">
    <name type="scientific">Amycolatopsis tucumanensis</name>
    <dbReference type="NCBI Taxonomy" id="401106"/>
    <lineage>
        <taxon>Bacteria</taxon>
        <taxon>Bacillati</taxon>
        <taxon>Actinomycetota</taxon>
        <taxon>Actinomycetes</taxon>
        <taxon>Pseudonocardiales</taxon>
        <taxon>Pseudonocardiaceae</taxon>
        <taxon>Amycolatopsis</taxon>
    </lineage>
</organism>
<accession>A0ABP7IU04</accession>
<dbReference type="InterPro" id="IPR029063">
    <property type="entry name" value="SAM-dependent_MTases_sf"/>
</dbReference>